<organism evidence="14 15">
    <name type="scientific">Candidatus Vogelbacteria bacterium RIFOXYD1_FULL_46_19</name>
    <dbReference type="NCBI Taxonomy" id="1802439"/>
    <lineage>
        <taxon>Bacteria</taxon>
        <taxon>Candidatus Vogeliibacteriota</taxon>
    </lineage>
</organism>
<keyword evidence="3" id="KW-0235">DNA replication</keyword>
<dbReference type="Gene3D" id="1.10.10.10">
    <property type="entry name" value="Winged helix-like DNA-binding domain superfamily/Winged helix DNA-binding domain"/>
    <property type="match status" value="1"/>
</dbReference>
<dbReference type="InterPro" id="IPR036388">
    <property type="entry name" value="WH-like_DNA-bd_sf"/>
</dbReference>
<dbReference type="EMBL" id="MHTK01000006">
    <property type="protein sequence ID" value="OHA59410.1"/>
    <property type="molecule type" value="Genomic_DNA"/>
</dbReference>
<dbReference type="InterPro" id="IPR006197">
    <property type="entry name" value="Peptidase_S24_LexA"/>
</dbReference>
<name>A0A1G2QFM3_9BACT</name>
<keyword evidence="11" id="KW-0742">SOS response</keyword>
<dbReference type="GO" id="GO:0004252">
    <property type="term" value="F:serine-type endopeptidase activity"/>
    <property type="evidence" value="ECO:0007669"/>
    <property type="project" value="InterPro"/>
</dbReference>
<gene>
    <name evidence="14" type="ORF">A2589_00885</name>
</gene>
<dbReference type="NCBIfam" id="TIGR00498">
    <property type="entry name" value="lexA"/>
    <property type="match status" value="1"/>
</dbReference>
<evidence type="ECO:0000256" key="5">
    <source>
        <dbReference type="ARBA" id="ARBA00022801"/>
    </source>
</evidence>
<dbReference type="Gene3D" id="2.10.109.10">
    <property type="entry name" value="Umud Fragment, subunit A"/>
    <property type="match status" value="1"/>
</dbReference>
<dbReference type="GO" id="GO:0009432">
    <property type="term" value="P:SOS response"/>
    <property type="evidence" value="ECO:0007669"/>
    <property type="project" value="UniProtKB-KW"/>
</dbReference>
<sequence length="189" mass="21547">MITLQYQKLMAFYSREGRMPTYTEMMSLFNFRSKNAVYKLVNKLVEADLVLKDRLGRLQPSKAATEVPFLGLVTAGLPAAVDALDHFDTLNLNDFLIDKKDKTFILEVDGDSMIEAHIDDGDLVIAEKTDTARDGDIVIAKVDGEFTMKYFRRKGTKVWLDPANKRYEPIYPEMELEVVALVKGVIRKY</sequence>
<evidence type="ECO:0000256" key="8">
    <source>
        <dbReference type="ARBA" id="ARBA00023125"/>
    </source>
</evidence>
<evidence type="ECO:0000256" key="9">
    <source>
        <dbReference type="ARBA" id="ARBA00023163"/>
    </source>
</evidence>
<protein>
    <submittedName>
        <fullName evidence="14">Repressor LexA</fullName>
    </submittedName>
</protein>
<dbReference type="SUPFAM" id="SSF51306">
    <property type="entry name" value="LexA/Signal peptidase"/>
    <property type="match status" value="1"/>
</dbReference>
<evidence type="ECO:0000256" key="11">
    <source>
        <dbReference type="ARBA" id="ARBA00023236"/>
    </source>
</evidence>
<dbReference type="Pfam" id="PF00717">
    <property type="entry name" value="Peptidase_S24"/>
    <property type="match status" value="1"/>
</dbReference>
<dbReference type="PANTHER" id="PTHR33516:SF2">
    <property type="entry name" value="LEXA REPRESSOR-RELATED"/>
    <property type="match status" value="1"/>
</dbReference>
<comment type="similarity">
    <text evidence="1 12">Belongs to the peptidase S24 family.</text>
</comment>
<evidence type="ECO:0000256" key="6">
    <source>
        <dbReference type="ARBA" id="ARBA00022813"/>
    </source>
</evidence>
<dbReference type="CDD" id="cd06529">
    <property type="entry name" value="S24_LexA-like"/>
    <property type="match status" value="1"/>
</dbReference>
<accession>A0A1G2QFM3</accession>
<keyword evidence="2" id="KW-0678">Repressor</keyword>
<evidence type="ECO:0000313" key="14">
    <source>
        <dbReference type="EMBL" id="OHA59410.1"/>
    </source>
</evidence>
<evidence type="ECO:0000256" key="12">
    <source>
        <dbReference type="RuleBase" id="RU003991"/>
    </source>
</evidence>
<keyword evidence="4" id="KW-0227">DNA damage</keyword>
<dbReference type="InterPro" id="IPR039418">
    <property type="entry name" value="LexA-like"/>
</dbReference>
<dbReference type="PRINTS" id="PR00726">
    <property type="entry name" value="LEXASERPTASE"/>
</dbReference>
<dbReference type="GO" id="GO:0006260">
    <property type="term" value="P:DNA replication"/>
    <property type="evidence" value="ECO:0007669"/>
    <property type="project" value="UniProtKB-KW"/>
</dbReference>
<dbReference type="InterPro" id="IPR015927">
    <property type="entry name" value="Peptidase_S24_S26A/B/C"/>
</dbReference>
<evidence type="ECO:0000256" key="3">
    <source>
        <dbReference type="ARBA" id="ARBA00022705"/>
    </source>
</evidence>
<evidence type="ECO:0000256" key="7">
    <source>
        <dbReference type="ARBA" id="ARBA00023015"/>
    </source>
</evidence>
<dbReference type="InterPro" id="IPR050077">
    <property type="entry name" value="LexA_repressor"/>
</dbReference>
<keyword evidence="6 12" id="KW-0068">Autocatalytic cleavage</keyword>
<keyword evidence="8" id="KW-0238">DNA-binding</keyword>
<dbReference type="InterPro" id="IPR006200">
    <property type="entry name" value="LexA"/>
</dbReference>
<dbReference type="STRING" id="1802439.A2589_00885"/>
<dbReference type="AlphaFoldDB" id="A0A1G2QFM3"/>
<evidence type="ECO:0000313" key="15">
    <source>
        <dbReference type="Proteomes" id="UP000177838"/>
    </source>
</evidence>
<evidence type="ECO:0000256" key="2">
    <source>
        <dbReference type="ARBA" id="ARBA00022491"/>
    </source>
</evidence>
<keyword evidence="5 12" id="KW-0378">Hydrolase</keyword>
<dbReference type="GO" id="GO:0006281">
    <property type="term" value="P:DNA repair"/>
    <property type="evidence" value="ECO:0007669"/>
    <property type="project" value="UniProtKB-KW"/>
</dbReference>
<evidence type="ECO:0000256" key="4">
    <source>
        <dbReference type="ARBA" id="ARBA00022763"/>
    </source>
</evidence>
<keyword evidence="7" id="KW-0805">Transcription regulation</keyword>
<dbReference type="GO" id="GO:0003677">
    <property type="term" value="F:DNA binding"/>
    <property type="evidence" value="ECO:0007669"/>
    <property type="project" value="UniProtKB-KW"/>
</dbReference>
<feature type="domain" description="Peptidase S24/S26A/S26B/S26C" evidence="13">
    <location>
        <begin position="68"/>
        <end position="180"/>
    </location>
</feature>
<reference evidence="14 15" key="1">
    <citation type="journal article" date="2016" name="Nat. Commun.">
        <title>Thousands of microbial genomes shed light on interconnected biogeochemical processes in an aquifer system.</title>
        <authorList>
            <person name="Anantharaman K."/>
            <person name="Brown C.T."/>
            <person name="Hug L.A."/>
            <person name="Sharon I."/>
            <person name="Castelle C.J."/>
            <person name="Probst A.J."/>
            <person name="Thomas B.C."/>
            <person name="Singh A."/>
            <person name="Wilkins M.J."/>
            <person name="Karaoz U."/>
            <person name="Brodie E.L."/>
            <person name="Williams K.H."/>
            <person name="Hubbard S.S."/>
            <person name="Banfield J.F."/>
        </authorList>
    </citation>
    <scope>NUCLEOTIDE SEQUENCE [LARGE SCALE GENOMIC DNA]</scope>
</reference>
<evidence type="ECO:0000256" key="1">
    <source>
        <dbReference type="ARBA" id="ARBA00007484"/>
    </source>
</evidence>
<proteinExistence type="inferred from homology"/>
<dbReference type="GO" id="GO:0045892">
    <property type="term" value="P:negative regulation of DNA-templated transcription"/>
    <property type="evidence" value="ECO:0007669"/>
    <property type="project" value="InterPro"/>
</dbReference>
<dbReference type="PANTHER" id="PTHR33516">
    <property type="entry name" value="LEXA REPRESSOR"/>
    <property type="match status" value="1"/>
</dbReference>
<comment type="caution">
    <text evidence="14">The sequence shown here is derived from an EMBL/GenBank/DDBJ whole genome shotgun (WGS) entry which is preliminary data.</text>
</comment>
<evidence type="ECO:0000259" key="13">
    <source>
        <dbReference type="Pfam" id="PF00717"/>
    </source>
</evidence>
<evidence type="ECO:0000256" key="10">
    <source>
        <dbReference type="ARBA" id="ARBA00023204"/>
    </source>
</evidence>
<dbReference type="InterPro" id="IPR036286">
    <property type="entry name" value="LexA/Signal_pep-like_sf"/>
</dbReference>
<dbReference type="Proteomes" id="UP000177838">
    <property type="component" value="Unassembled WGS sequence"/>
</dbReference>
<keyword evidence="9" id="KW-0804">Transcription</keyword>
<keyword evidence="10" id="KW-0234">DNA repair</keyword>